<dbReference type="SMART" id="SM00320">
    <property type="entry name" value="WD40"/>
    <property type="match status" value="6"/>
</dbReference>
<feature type="compositionally biased region" description="Acidic residues" evidence="7">
    <location>
        <begin position="329"/>
        <end position="338"/>
    </location>
</feature>
<feature type="compositionally biased region" description="Acidic residues" evidence="7">
    <location>
        <begin position="308"/>
        <end position="318"/>
    </location>
</feature>
<sequence length="426" mass="47566">MNKDTESLPRPLRFTEQIFDISLHPSKHLLASGLLTGHVFVHSFGTEKNHRLFRERLFKKSCRAVSFSIDGQASKDKSWKYLDLNTKKVTFDQENAHSAPLNKLISLNEQMIATGDDNGAIWDIRQKKQAFSYNEHVDFISSFTFNEPKRHLFATSGDGCLSVYDVRKSKTIAVSENQDDELTSSVVIRNGSKLAVGTQSGTVGIFSYGLFSDVTDRILGNTSSIESMCKISESRVVTAGDDGFLRVLDFFPHKYSIVLGKHGVLPMEKIVKTFDEKYLVSCGQDSKIKFWDISGLKKTEARIREDYSDSSDESDEPSGSDGSGSINSTDDDNSDDEDKEKIILENNNQKGRQIRNDLGKGLPSPVDNKKKNNSESSSSSNFGSDSSDDADTRTVKSKGPKKREILESKTKNNGRKNKKRSFFSDL</sequence>
<dbReference type="InterPro" id="IPR001680">
    <property type="entry name" value="WD40_rpt"/>
</dbReference>
<dbReference type="InterPro" id="IPR036322">
    <property type="entry name" value="WD40_repeat_dom_sf"/>
</dbReference>
<evidence type="ECO:0000256" key="3">
    <source>
        <dbReference type="ARBA" id="ARBA00022737"/>
    </source>
</evidence>
<dbReference type="EMBL" id="MBFS01001328">
    <property type="protein sequence ID" value="PVV01147.1"/>
    <property type="molecule type" value="Genomic_DNA"/>
</dbReference>
<evidence type="ECO:0000256" key="2">
    <source>
        <dbReference type="ARBA" id="ARBA00022574"/>
    </source>
</evidence>
<dbReference type="Proteomes" id="UP000245609">
    <property type="component" value="Unassembled WGS sequence"/>
</dbReference>
<feature type="repeat" description="WD" evidence="6">
    <location>
        <begin position="133"/>
        <end position="174"/>
    </location>
</feature>
<dbReference type="PANTHER" id="PTHR44019:SF20">
    <property type="entry name" value="WD REPEAT-CONTAINING PROTEIN 55"/>
    <property type="match status" value="1"/>
</dbReference>
<evidence type="ECO:0000256" key="5">
    <source>
        <dbReference type="ARBA" id="ARBA00039514"/>
    </source>
</evidence>
<evidence type="ECO:0000313" key="9">
    <source>
        <dbReference type="Proteomes" id="UP000245609"/>
    </source>
</evidence>
<dbReference type="InterPro" id="IPR050505">
    <property type="entry name" value="WDR55/POC1"/>
</dbReference>
<keyword evidence="2 6" id="KW-0853">WD repeat</keyword>
<evidence type="ECO:0000313" key="8">
    <source>
        <dbReference type="EMBL" id="PVV01147.1"/>
    </source>
</evidence>
<proteinExistence type="inferred from homology"/>
<dbReference type="AlphaFoldDB" id="A0A2T9Z9E5"/>
<dbReference type="PANTHER" id="PTHR44019">
    <property type="entry name" value="WD REPEAT-CONTAINING PROTEIN 55"/>
    <property type="match status" value="1"/>
</dbReference>
<evidence type="ECO:0000256" key="7">
    <source>
        <dbReference type="SAM" id="MobiDB-lite"/>
    </source>
</evidence>
<keyword evidence="9" id="KW-1185">Reference proteome</keyword>
<dbReference type="InterPro" id="IPR015943">
    <property type="entry name" value="WD40/YVTN_repeat-like_dom_sf"/>
</dbReference>
<comment type="caution">
    <text evidence="8">The sequence shown here is derived from an EMBL/GenBank/DDBJ whole genome shotgun (WGS) entry which is preliminary data.</text>
</comment>
<dbReference type="Pfam" id="PF24796">
    <property type="entry name" value="WDR55"/>
    <property type="match status" value="1"/>
</dbReference>
<accession>A0A2T9Z9E5</accession>
<dbReference type="Gene3D" id="2.130.10.10">
    <property type="entry name" value="YVTN repeat-like/Quinoprotein amine dehydrogenase"/>
    <property type="match status" value="2"/>
</dbReference>
<dbReference type="SUPFAM" id="SSF50978">
    <property type="entry name" value="WD40 repeat-like"/>
    <property type="match status" value="1"/>
</dbReference>
<evidence type="ECO:0000256" key="6">
    <source>
        <dbReference type="PROSITE-ProRule" id="PRU00221"/>
    </source>
</evidence>
<feature type="compositionally biased region" description="Basic residues" evidence="7">
    <location>
        <begin position="412"/>
        <end position="426"/>
    </location>
</feature>
<keyword evidence="3" id="KW-0677">Repeat</keyword>
<reference evidence="8 9" key="1">
    <citation type="journal article" date="2018" name="MBio">
        <title>Comparative Genomics Reveals the Core Gene Toolbox for the Fungus-Insect Symbiosis.</title>
        <authorList>
            <person name="Wang Y."/>
            <person name="Stata M."/>
            <person name="Wang W."/>
            <person name="Stajich J.E."/>
            <person name="White M.M."/>
            <person name="Moncalvo J.M."/>
        </authorList>
    </citation>
    <scope>NUCLEOTIDE SEQUENCE [LARGE SCALE GENOMIC DNA]</scope>
    <source>
        <strain evidence="8 9">SC-DP-2</strain>
    </source>
</reference>
<comment type="similarity">
    <text evidence="1">Belongs to the WD repeat WDR55 family.</text>
</comment>
<protein>
    <recommendedName>
        <fullName evidence="4">WD repeat-containing protein JIP5</fullName>
    </recommendedName>
    <alternativeName>
        <fullName evidence="5">WD repeat-containing protein jip5</fullName>
    </alternativeName>
</protein>
<dbReference type="STRING" id="133381.A0A2T9Z9E5"/>
<dbReference type="PROSITE" id="PS50082">
    <property type="entry name" value="WD_REPEATS_2"/>
    <property type="match status" value="2"/>
</dbReference>
<organism evidence="8 9">
    <name type="scientific">Smittium megazygosporum</name>
    <dbReference type="NCBI Taxonomy" id="133381"/>
    <lineage>
        <taxon>Eukaryota</taxon>
        <taxon>Fungi</taxon>
        <taxon>Fungi incertae sedis</taxon>
        <taxon>Zoopagomycota</taxon>
        <taxon>Kickxellomycotina</taxon>
        <taxon>Harpellomycetes</taxon>
        <taxon>Harpellales</taxon>
        <taxon>Legeriomycetaceae</taxon>
        <taxon>Smittium</taxon>
    </lineage>
</organism>
<feature type="repeat" description="WD" evidence="6">
    <location>
        <begin position="275"/>
        <end position="301"/>
    </location>
</feature>
<feature type="compositionally biased region" description="Low complexity" evidence="7">
    <location>
        <begin position="319"/>
        <end position="328"/>
    </location>
</feature>
<evidence type="ECO:0000256" key="4">
    <source>
        <dbReference type="ARBA" id="ARBA00039238"/>
    </source>
</evidence>
<evidence type="ECO:0000256" key="1">
    <source>
        <dbReference type="ARBA" id="ARBA00007625"/>
    </source>
</evidence>
<name>A0A2T9Z9E5_9FUNG</name>
<feature type="region of interest" description="Disordered" evidence="7">
    <location>
        <begin position="304"/>
        <end position="426"/>
    </location>
</feature>
<gene>
    <name evidence="8" type="ORF">BB560_004444</name>
</gene>
<dbReference type="OrthoDB" id="2288928at2759"/>
<feature type="compositionally biased region" description="Low complexity" evidence="7">
    <location>
        <begin position="374"/>
        <end position="385"/>
    </location>
</feature>